<feature type="compositionally biased region" description="Basic residues" evidence="2">
    <location>
        <begin position="71"/>
        <end position="81"/>
    </location>
</feature>
<dbReference type="EMBL" id="MWPZ01000014">
    <property type="protein sequence ID" value="TIC89753.1"/>
    <property type="molecule type" value="Genomic_DNA"/>
</dbReference>
<keyword evidence="1" id="KW-0862">Zinc</keyword>
<dbReference type="PROSITE" id="PS50157">
    <property type="entry name" value="ZINC_FINGER_C2H2_2"/>
    <property type="match status" value="1"/>
</dbReference>
<accession>A0A4V4N9V5</accession>
<keyword evidence="1" id="KW-0479">Metal-binding</keyword>
<dbReference type="PROSITE" id="PS00028">
    <property type="entry name" value="ZINC_FINGER_C2H2_1"/>
    <property type="match status" value="1"/>
</dbReference>
<organism evidence="4 5">
    <name type="scientific">Colletotrichum higginsianum</name>
    <dbReference type="NCBI Taxonomy" id="80884"/>
    <lineage>
        <taxon>Eukaryota</taxon>
        <taxon>Fungi</taxon>
        <taxon>Dikarya</taxon>
        <taxon>Ascomycota</taxon>
        <taxon>Pezizomycotina</taxon>
        <taxon>Sordariomycetes</taxon>
        <taxon>Hypocreomycetidae</taxon>
        <taxon>Glomerellales</taxon>
        <taxon>Glomerellaceae</taxon>
        <taxon>Colletotrichum</taxon>
        <taxon>Colletotrichum destructivum species complex</taxon>
    </lineage>
</organism>
<evidence type="ECO:0000313" key="5">
    <source>
        <dbReference type="Proteomes" id="UP000305883"/>
    </source>
</evidence>
<keyword evidence="1" id="KW-0863">Zinc-finger</keyword>
<dbReference type="GO" id="GO:0008270">
    <property type="term" value="F:zinc ion binding"/>
    <property type="evidence" value="ECO:0007669"/>
    <property type="project" value="UniProtKB-KW"/>
</dbReference>
<dbReference type="Proteomes" id="UP000305883">
    <property type="component" value="Unassembled WGS sequence"/>
</dbReference>
<comment type="caution">
    <text evidence="4">The sequence shown here is derived from an EMBL/GenBank/DDBJ whole genome shotgun (WGS) entry which is preliminary data.</text>
</comment>
<gene>
    <name evidence="4" type="ORF">CH35J_012707</name>
</gene>
<sequence>MPFPRHALYIPVPVTSDPSVSTSSQVKAEEVKVAHKVAKKVIKPVHKAVAGVAPMATNKTSSKIVSGSYKRPSKRPARKAAKNTASVASSKATIGAVNRAATKVAVKALKNTINVRQDDGEEDTESEDDEMEQEREDRPGLVRIRALNRAPGLCYTDEKGKKRWPCNLCSRYWSRKDETRAHLRRVHYAEKYPEGFDKARGLKQAQLDCP</sequence>
<evidence type="ECO:0000259" key="3">
    <source>
        <dbReference type="PROSITE" id="PS50157"/>
    </source>
</evidence>
<feature type="compositionally biased region" description="Acidic residues" evidence="2">
    <location>
        <begin position="119"/>
        <end position="134"/>
    </location>
</feature>
<reference evidence="4 5" key="1">
    <citation type="journal article" date="2019" name="Genome Biol. Evol.">
        <title>Genomic Plasticity Mediated by Transposable Elements in the Plant Pathogenic Fungus Colletotrichum higginsianum.</title>
        <authorList>
            <person name="Tsushima A."/>
            <person name="Gan P."/>
            <person name="Kumakura N."/>
            <person name="Narusaka M."/>
            <person name="Takano Y."/>
            <person name="Narusaka Y."/>
            <person name="Shirasu K."/>
        </authorList>
    </citation>
    <scope>NUCLEOTIDE SEQUENCE [LARGE SCALE GENOMIC DNA]</scope>
    <source>
        <strain evidence="4 5">MAFF305635-RFP</strain>
    </source>
</reference>
<feature type="domain" description="C2H2-type" evidence="3">
    <location>
        <begin position="164"/>
        <end position="192"/>
    </location>
</feature>
<name>A0A4V4N9V5_9PEZI</name>
<evidence type="ECO:0000313" key="4">
    <source>
        <dbReference type="EMBL" id="TIC89753.1"/>
    </source>
</evidence>
<feature type="region of interest" description="Disordered" evidence="2">
    <location>
        <begin position="115"/>
        <end position="139"/>
    </location>
</feature>
<dbReference type="OrthoDB" id="4841715at2759"/>
<feature type="region of interest" description="Disordered" evidence="2">
    <location>
        <begin position="63"/>
        <end position="86"/>
    </location>
</feature>
<dbReference type="AlphaFoldDB" id="A0A4V4N9V5"/>
<protein>
    <recommendedName>
        <fullName evidence="3">C2H2-type domain-containing protein</fullName>
    </recommendedName>
</protein>
<evidence type="ECO:0000256" key="2">
    <source>
        <dbReference type="SAM" id="MobiDB-lite"/>
    </source>
</evidence>
<proteinExistence type="predicted"/>
<evidence type="ECO:0000256" key="1">
    <source>
        <dbReference type="PROSITE-ProRule" id="PRU00042"/>
    </source>
</evidence>
<dbReference type="InterPro" id="IPR013087">
    <property type="entry name" value="Znf_C2H2_type"/>
</dbReference>